<dbReference type="Proteomes" id="UP001176521">
    <property type="component" value="Unassembled WGS sequence"/>
</dbReference>
<dbReference type="GO" id="GO:0047372">
    <property type="term" value="F:monoacylglycerol lipase activity"/>
    <property type="evidence" value="ECO:0007669"/>
    <property type="project" value="TreeGrafter"/>
</dbReference>
<sequence>MATPHFVTLPASDDPAHLRAHDAPNPVRLAYSYWAPIKADPTIAPVLVFLPSEGTDVRSIHREQLTCSALRDNAHLIALDLRGCGFSQHPLPDTSVVRKIEMANVLAQDVLDALTLLPGSPFQAGPGGKSRLTIVGTSVASYIALRVAAKLGNAVGAVVLISPAAEVESELNAQSFDEMVDAWHMTNEEVVQRYPDAATLLHASVSVKVPLLVSGGFQARLLNEEPWPPKLLSALTAHWRRRWLSAKGASKDLELFVHAPCALRKPLGESWTLITAPILVIRGDQGQPNGNGQEEVVTQTPAQTASSLPPSPLGAPIQHTGARTAVWGDAPTMPMPMPMLSAPSGTQRRHSGQPFTDAGAGVPESYTSGSARIRHRTESLSSMLSFVSQHSSPNTSTAQPSVLPPTTAEASLRSIMDTNAMMDELRRMSADVFANGPVTGAGAGAGAGAGDGSGSGHSVAPASPLATDTARDRAASNASVGTLATSVVSSSAGSGRSRTASDVSSFFAQIEVSTRTPGMDDVREDDAEAEHGHEASGGAWTLPSSQFGSTAPATTIGEPASVLLPDPTTIDETSYDSRPYGAGAFTDEEEECDDEDDEDNDGSSCGMPSSESEAGDFMDPGLYLLRMQHRKSGSQHQHSLSSSRLSGLSGSAAHCAGDDVDGVHVCGLAAAAHATAGEGGADSSVDSGKGKAVNGAHDDEGAASGSAGVGCPLAVDDKSILDDVESNVGVRIQEEVVAFTD</sequence>
<dbReference type="PANTHER" id="PTHR43798:SF5">
    <property type="entry name" value="MONOACYLGLYCEROL LIPASE ABHD6"/>
    <property type="match status" value="1"/>
</dbReference>
<feature type="region of interest" description="Disordered" evidence="1">
    <location>
        <begin position="629"/>
        <end position="648"/>
    </location>
</feature>
<feature type="domain" description="AB hydrolase-1" evidence="2">
    <location>
        <begin position="47"/>
        <end position="292"/>
    </location>
</feature>
<dbReference type="SUPFAM" id="SSF53474">
    <property type="entry name" value="alpha/beta-Hydrolases"/>
    <property type="match status" value="1"/>
</dbReference>
<dbReference type="EMBL" id="JAPDMQ010000100">
    <property type="protein sequence ID" value="KAK0535218.1"/>
    <property type="molecule type" value="Genomic_DNA"/>
</dbReference>
<feature type="region of interest" description="Disordered" evidence="1">
    <location>
        <begin position="342"/>
        <end position="367"/>
    </location>
</feature>
<dbReference type="AlphaFoldDB" id="A0AAN6GFF1"/>
<organism evidence="3 4">
    <name type="scientific">Tilletia horrida</name>
    <dbReference type="NCBI Taxonomy" id="155126"/>
    <lineage>
        <taxon>Eukaryota</taxon>
        <taxon>Fungi</taxon>
        <taxon>Dikarya</taxon>
        <taxon>Basidiomycota</taxon>
        <taxon>Ustilaginomycotina</taxon>
        <taxon>Exobasidiomycetes</taxon>
        <taxon>Tilletiales</taxon>
        <taxon>Tilletiaceae</taxon>
        <taxon>Tilletia</taxon>
    </lineage>
</organism>
<dbReference type="InterPro" id="IPR050266">
    <property type="entry name" value="AB_hydrolase_sf"/>
</dbReference>
<dbReference type="GO" id="GO:0046464">
    <property type="term" value="P:acylglycerol catabolic process"/>
    <property type="evidence" value="ECO:0007669"/>
    <property type="project" value="TreeGrafter"/>
</dbReference>
<dbReference type="Gene3D" id="3.40.50.1820">
    <property type="entry name" value="alpha/beta hydrolase"/>
    <property type="match status" value="1"/>
</dbReference>
<feature type="compositionally biased region" description="Polar residues" evidence="1">
    <location>
        <begin position="382"/>
        <end position="400"/>
    </location>
</feature>
<feature type="region of interest" description="Disordered" evidence="1">
    <location>
        <begin position="515"/>
        <end position="617"/>
    </location>
</feature>
<feature type="region of interest" description="Disordered" evidence="1">
    <location>
        <begin position="677"/>
        <end position="708"/>
    </location>
</feature>
<gene>
    <name evidence="3" type="ORF">OC842_002384</name>
</gene>
<evidence type="ECO:0000256" key="1">
    <source>
        <dbReference type="SAM" id="MobiDB-lite"/>
    </source>
</evidence>
<feature type="compositionally biased region" description="Polar residues" evidence="1">
    <location>
        <begin position="286"/>
        <end position="305"/>
    </location>
</feature>
<protein>
    <recommendedName>
        <fullName evidence="2">AB hydrolase-1 domain-containing protein</fullName>
    </recommendedName>
</protein>
<comment type="caution">
    <text evidence="3">The sequence shown here is derived from an EMBL/GenBank/DDBJ whole genome shotgun (WGS) entry which is preliminary data.</text>
</comment>
<reference evidence="3" key="1">
    <citation type="journal article" date="2023" name="PhytoFront">
        <title>Draft Genome Resources of Seven Strains of Tilletia horrida, Causal Agent of Kernel Smut of Rice.</title>
        <authorList>
            <person name="Khanal S."/>
            <person name="Antony Babu S."/>
            <person name="Zhou X.G."/>
        </authorList>
    </citation>
    <scope>NUCLEOTIDE SEQUENCE</scope>
    <source>
        <strain evidence="3">TX3</strain>
    </source>
</reference>
<feature type="compositionally biased region" description="Acidic residues" evidence="1">
    <location>
        <begin position="586"/>
        <end position="601"/>
    </location>
</feature>
<dbReference type="InterPro" id="IPR000073">
    <property type="entry name" value="AB_hydrolase_1"/>
</dbReference>
<proteinExistence type="predicted"/>
<accession>A0AAN6GFF1</accession>
<feature type="compositionally biased region" description="Polar residues" evidence="1">
    <location>
        <begin position="542"/>
        <end position="553"/>
    </location>
</feature>
<feature type="compositionally biased region" description="Polar residues" evidence="1">
    <location>
        <begin position="602"/>
        <end position="612"/>
    </location>
</feature>
<dbReference type="InterPro" id="IPR029058">
    <property type="entry name" value="AB_hydrolase_fold"/>
</dbReference>
<name>A0AAN6GFF1_9BASI</name>
<evidence type="ECO:0000313" key="3">
    <source>
        <dbReference type="EMBL" id="KAK0535218.1"/>
    </source>
</evidence>
<dbReference type="Pfam" id="PF00561">
    <property type="entry name" value="Abhydrolase_1"/>
    <property type="match status" value="1"/>
</dbReference>
<keyword evidence="4" id="KW-1185">Reference proteome</keyword>
<feature type="compositionally biased region" description="Low complexity" evidence="1">
    <location>
        <begin position="634"/>
        <end position="648"/>
    </location>
</feature>
<feature type="compositionally biased region" description="Gly residues" evidence="1">
    <location>
        <begin position="445"/>
        <end position="455"/>
    </location>
</feature>
<evidence type="ECO:0000313" key="4">
    <source>
        <dbReference type="Proteomes" id="UP001176521"/>
    </source>
</evidence>
<feature type="region of interest" description="Disordered" evidence="1">
    <location>
        <begin position="285"/>
        <end position="316"/>
    </location>
</feature>
<dbReference type="PANTHER" id="PTHR43798">
    <property type="entry name" value="MONOACYLGLYCEROL LIPASE"/>
    <property type="match status" value="1"/>
</dbReference>
<dbReference type="GO" id="GO:0016020">
    <property type="term" value="C:membrane"/>
    <property type="evidence" value="ECO:0007669"/>
    <property type="project" value="TreeGrafter"/>
</dbReference>
<evidence type="ECO:0000259" key="2">
    <source>
        <dbReference type="Pfam" id="PF00561"/>
    </source>
</evidence>
<feature type="region of interest" description="Disordered" evidence="1">
    <location>
        <begin position="445"/>
        <end position="480"/>
    </location>
</feature>
<feature type="region of interest" description="Disordered" evidence="1">
    <location>
        <begin position="382"/>
        <end position="408"/>
    </location>
</feature>